<dbReference type="Proteomes" id="UP001162162">
    <property type="component" value="Unassembled WGS sequence"/>
</dbReference>
<comment type="subcellular location">
    <subcellularLocation>
        <location evidence="1">Nucleus</location>
    </subcellularLocation>
</comment>
<dbReference type="PROSITE" id="PS00028">
    <property type="entry name" value="ZINC_FINGER_C2H2_1"/>
    <property type="match status" value="7"/>
</dbReference>
<keyword evidence="9" id="KW-0539">Nucleus</keyword>
<dbReference type="GO" id="GO:0003677">
    <property type="term" value="F:DNA binding"/>
    <property type="evidence" value="ECO:0007669"/>
    <property type="project" value="UniProtKB-KW"/>
</dbReference>
<feature type="domain" description="C2H2-type" evidence="12">
    <location>
        <begin position="311"/>
        <end position="338"/>
    </location>
</feature>
<evidence type="ECO:0000256" key="3">
    <source>
        <dbReference type="ARBA" id="ARBA00022737"/>
    </source>
</evidence>
<dbReference type="Gene3D" id="3.30.160.60">
    <property type="entry name" value="Classic Zinc Finger"/>
    <property type="match status" value="6"/>
</dbReference>
<evidence type="ECO:0000256" key="10">
    <source>
        <dbReference type="PROSITE-ProRule" id="PRU00042"/>
    </source>
</evidence>
<evidence type="ECO:0000256" key="1">
    <source>
        <dbReference type="ARBA" id="ARBA00004123"/>
    </source>
</evidence>
<evidence type="ECO:0000256" key="11">
    <source>
        <dbReference type="PROSITE-ProRule" id="PRU01263"/>
    </source>
</evidence>
<feature type="domain" description="C2H2-type" evidence="12">
    <location>
        <begin position="393"/>
        <end position="421"/>
    </location>
</feature>
<dbReference type="FunFam" id="3.30.160.60:FF:001483">
    <property type="entry name" value="Zinc finger protein 1005"/>
    <property type="match status" value="1"/>
</dbReference>
<dbReference type="InterPro" id="IPR013087">
    <property type="entry name" value="Znf_C2H2_type"/>
</dbReference>
<feature type="binding site" evidence="11">
    <location>
        <position position="17"/>
    </location>
    <ligand>
        <name>Zn(2+)</name>
        <dbReference type="ChEBI" id="CHEBI:29105"/>
    </ligand>
</feature>
<keyword evidence="3" id="KW-0677">Repeat</keyword>
<reference evidence="14" key="1">
    <citation type="journal article" date="2023" name="Insect Mol. Biol.">
        <title>Genome sequencing provides insights into the evolution of gene families encoding plant cell wall-degrading enzymes in longhorned beetles.</title>
        <authorList>
            <person name="Shin N.R."/>
            <person name="Okamura Y."/>
            <person name="Kirsch R."/>
            <person name="Pauchet Y."/>
        </authorList>
    </citation>
    <scope>NUCLEOTIDE SEQUENCE</scope>
    <source>
        <strain evidence="14">AMC_N1</strain>
    </source>
</reference>
<evidence type="ECO:0000256" key="2">
    <source>
        <dbReference type="ARBA" id="ARBA00022723"/>
    </source>
</evidence>
<dbReference type="SUPFAM" id="SSF57667">
    <property type="entry name" value="beta-beta-alpha zinc fingers"/>
    <property type="match status" value="5"/>
</dbReference>
<protein>
    <submittedName>
        <fullName evidence="14">Uncharacterized protein</fullName>
    </submittedName>
</protein>
<evidence type="ECO:0000256" key="9">
    <source>
        <dbReference type="ARBA" id="ARBA00023242"/>
    </source>
</evidence>
<keyword evidence="4 10" id="KW-0863">Zinc-finger</keyword>
<evidence type="ECO:0000256" key="4">
    <source>
        <dbReference type="ARBA" id="ARBA00022771"/>
    </source>
</evidence>
<keyword evidence="5 11" id="KW-0862">Zinc</keyword>
<feature type="domain" description="C2H2-type" evidence="12">
    <location>
        <begin position="194"/>
        <end position="222"/>
    </location>
</feature>
<feature type="binding site" evidence="11">
    <location>
        <position position="63"/>
    </location>
    <ligand>
        <name>Zn(2+)</name>
        <dbReference type="ChEBI" id="CHEBI:29105"/>
    </ligand>
</feature>
<accession>A0AAV8YSV8</accession>
<feature type="domain" description="C2H2-type" evidence="12">
    <location>
        <begin position="283"/>
        <end position="310"/>
    </location>
</feature>
<dbReference type="AlphaFoldDB" id="A0AAV8YSV8"/>
<dbReference type="SMART" id="SM00868">
    <property type="entry name" value="zf-AD"/>
    <property type="match status" value="1"/>
</dbReference>
<proteinExistence type="predicted"/>
<evidence type="ECO:0000259" key="12">
    <source>
        <dbReference type="PROSITE" id="PS50157"/>
    </source>
</evidence>
<feature type="domain" description="C2H2-type" evidence="12">
    <location>
        <begin position="254"/>
        <end position="281"/>
    </location>
</feature>
<evidence type="ECO:0000259" key="13">
    <source>
        <dbReference type="PROSITE" id="PS51915"/>
    </source>
</evidence>
<feature type="domain" description="C2H2-type" evidence="12">
    <location>
        <begin position="339"/>
        <end position="366"/>
    </location>
</feature>
<dbReference type="InterPro" id="IPR012934">
    <property type="entry name" value="Znf_AD"/>
</dbReference>
<evidence type="ECO:0000313" key="15">
    <source>
        <dbReference type="Proteomes" id="UP001162162"/>
    </source>
</evidence>
<dbReference type="PANTHER" id="PTHR24406">
    <property type="entry name" value="TRANSCRIPTIONAL REPRESSOR CTCFL-RELATED"/>
    <property type="match status" value="1"/>
</dbReference>
<dbReference type="PROSITE" id="PS50157">
    <property type="entry name" value="ZINC_FINGER_C2H2_2"/>
    <property type="match status" value="7"/>
</dbReference>
<feature type="binding site" evidence="11">
    <location>
        <position position="66"/>
    </location>
    <ligand>
        <name>Zn(2+)</name>
        <dbReference type="ChEBI" id="CHEBI:29105"/>
    </ligand>
</feature>
<sequence length="429" mass="50322">MIFVSNLEDIKSMCRICLTQSDDMIPMDHKIDDSEGSPFVSDILENIISEKISDDEKYPNEICNLCHGNMRILLDLKQLYTKSQRILKKHLYDENSHVSVIYEDDTDSQDKTITIKAEPEEYEAPSKVVKLLVNAKQHNDVKVTWLEGNKFVMERRESRPKIVLKHKCVSCHKRFSTKGDLNEHLKCCKKYVMFKCEVCDSKFSSLVRKQHHMRMKHTGKSSEIKCEVCDQVFKNHNAKSYHKLTRHNTEGKKFKCDICDKAFYIKNSLNQHLECHTRDVSKVVCPICGKSFHYRGGLFYHMKIHRNERNYICSFCEKRFLTMASLKRHTRIHTGERPYPCSLCSKTFCSVGEVKTHERRHLGQKPFQCKYCSKRFITPYNLKLHISSHTGTVPCTFCPKSFLNNEALKYHMDIKHNIREKKSDFDDLV</sequence>
<evidence type="ECO:0000256" key="6">
    <source>
        <dbReference type="ARBA" id="ARBA00023015"/>
    </source>
</evidence>
<keyword evidence="15" id="KW-1185">Reference proteome</keyword>
<feature type="domain" description="C2H2-type" evidence="12">
    <location>
        <begin position="367"/>
        <end position="394"/>
    </location>
</feature>
<keyword evidence="8" id="KW-0804">Transcription</keyword>
<organism evidence="14 15">
    <name type="scientific">Aromia moschata</name>
    <dbReference type="NCBI Taxonomy" id="1265417"/>
    <lineage>
        <taxon>Eukaryota</taxon>
        <taxon>Metazoa</taxon>
        <taxon>Ecdysozoa</taxon>
        <taxon>Arthropoda</taxon>
        <taxon>Hexapoda</taxon>
        <taxon>Insecta</taxon>
        <taxon>Pterygota</taxon>
        <taxon>Neoptera</taxon>
        <taxon>Endopterygota</taxon>
        <taxon>Coleoptera</taxon>
        <taxon>Polyphaga</taxon>
        <taxon>Cucujiformia</taxon>
        <taxon>Chrysomeloidea</taxon>
        <taxon>Cerambycidae</taxon>
        <taxon>Cerambycinae</taxon>
        <taxon>Callichromatini</taxon>
        <taxon>Aromia</taxon>
    </lineage>
</organism>
<keyword evidence="6" id="KW-0805">Transcription regulation</keyword>
<dbReference type="SUPFAM" id="SSF57716">
    <property type="entry name" value="Glucocorticoid receptor-like (DNA-binding domain)"/>
    <property type="match status" value="1"/>
</dbReference>
<dbReference type="InterPro" id="IPR050888">
    <property type="entry name" value="ZnF_C2H2-type_TF"/>
</dbReference>
<dbReference type="InterPro" id="IPR036236">
    <property type="entry name" value="Znf_C2H2_sf"/>
</dbReference>
<comment type="caution">
    <text evidence="14">The sequence shown here is derived from an EMBL/GenBank/DDBJ whole genome shotgun (WGS) entry which is preliminary data.</text>
</comment>
<dbReference type="GO" id="GO:0008270">
    <property type="term" value="F:zinc ion binding"/>
    <property type="evidence" value="ECO:0007669"/>
    <property type="project" value="UniProtKB-UniRule"/>
</dbReference>
<name>A0AAV8YSV8_9CUCU</name>
<gene>
    <name evidence="14" type="ORF">NQ318_004365</name>
</gene>
<feature type="domain" description="ZAD" evidence="13">
    <location>
        <begin position="12"/>
        <end position="90"/>
    </location>
</feature>
<dbReference type="FunFam" id="3.30.160.60:FF:000325">
    <property type="entry name" value="ZFP90 zinc finger protein"/>
    <property type="match status" value="1"/>
</dbReference>
<dbReference type="EMBL" id="JAPWTK010000051">
    <property type="protein sequence ID" value="KAJ8954060.1"/>
    <property type="molecule type" value="Genomic_DNA"/>
</dbReference>
<dbReference type="PROSITE" id="PS51915">
    <property type="entry name" value="ZAD"/>
    <property type="match status" value="1"/>
</dbReference>
<feature type="binding site" evidence="11">
    <location>
        <position position="14"/>
    </location>
    <ligand>
        <name>Zn(2+)</name>
        <dbReference type="ChEBI" id="CHEBI:29105"/>
    </ligand>
</feature>
<evidence type="ECO:0000256" key="8">
    <source>
        <dbReference type="ARBA" id="ARBA00023163"/>
    </source>
</evidence>
<dbReference type="SMART" id="SM00355">
    <property type="entry name" value="ZnF_C2H2"/>
    <property type="match status" value="9"/>
</dbReference>
<dbReference type="Pfam" id="PF00096">
    <property type="entry name" value="zf-C2H2"/>
    <property type="match status" value="2"/>
</dbReference>
<evidence type="ECO:0000256" key="5">
    <source>
        <dbReference type="ARBA" id="ARBA00022833"/>
    </source>
</evidence>
<dbReference type="GO" id="GO:0005634">
    <property type="term" value="C:nucleus"/>
    <property type="evidence" value="ECO:0007669"/>
    <property type="project" value="UniProtKB-SubCell"/>
</dbReference>
<evidence type="ECO:0000313" key="14">
    <source>
        <dbReference type="EMBL" id="KAJ8954060.1"/>
    </source>
</evidence>
<dbReference type="Pfam" id="PF07776">
    <property type="entry name" value="zf-AD"/>
    <property type="match status" value="1"/>
</dbReference>
<dbReference type="FunFam" id="3.30.160.60:FF:000870">
    <property type="entry name" value="zinc finger protein 197 isoform X1"/>
    <property type="match status" value="1"/>
</dbReference>
<keyword evidence="7" id="KW-0238">DNA-binding</keyword>
<keyword evidence="2 11" id="KW-0479">Metal-binding</keyword>
<evidence type="ECO:0000256" key="7">
    <source>
        <dbReference type="ARBA" id="ARBA00023125"/>
    </source>
</evidence>